<reference evidence="2" key="1">
    <citation type="journal article" date="2014" name="Soil Biol. Biochem.">
        <title>Structure and function of bacterial communities in ageing soils: Insights from the Mendocino ecological staircase.</title>
        <authorList>
            <person name="Uroz S."/>
            <person name="Tech J.J."/>
            <person name="Sawaya N.A."/>
            <person name="Frey-Klett P."/>
            <person name="Leveau J.H.J."/>
        </authorList>
    </citation>
    <scope>NUCLEOTIDE SEQUENCE [LARGE SCALE GENOMIC DNA]</scope>
    <source>
        <strain evidence="2">Cal35</strain>
    </source>
</reference>
<dbReference type="RefSeq" id="WP_052134976.1">
    <property type="nucleotide sequence ID" value="NZ_CP009962.1"/>
</dbReference>
<evidence type="ECO:0000313" key="2">
    <source>
        <dbReference type="Proteomes" id="UP000030302"/>
    </source>
</evidence>
<dbReference type="OrthoDB" id="8780186at2"/>
<dbReference type="HOGENOM" id="CLU_1537464_0_0_4"/>
<dbReference type="Proteomes" id="UP000030302">
    <property type="component" value="Chromosome"/>
</dbReference>
<name>A0A0A1FBM6_9BURK</name>
<organism evidence="1 2">
    <name type="scientific">Collimonas arenae</name>
    <dbReference type="NCBI Taxonomy" id="279058"/>
    <lineage>
        <taxon>Bacteria</taxon>
        <taxon>Pseudomonadati</taxon>
        <taxon>Pseudomonadota</taxon>
        <taxon>Betaproteobacteria</taxon>
        <taxon>Burkholderiales</taxon>
        <taxon>Oxalobacteraceae</taxon>
        <taxon>Collimonas</taxon>
    </lineage>
</organism>
<evidence type="ECO:0000313" key="1">
    <source>
        <dbReference type="EMBL" id="AIY41084.1"/>
    </source>
</evidence>
<keyword evidence="2" id="KW-1185">Reference proteome</keyword>
<protein>
    <submittedName>
        <fullName evidence="1">Uncharacterized protein</fullName>
    </submittedName>
</protein>
<dbReference type="STRING" id="279058.LT85_1926"/>
<dbReference type="KEGG" id="care:LT85_1926"/>
<gene>
    <name evidence="1" type="ORF">LT85_1926</name>
</gene>
<accession>A0A0A1FBM6</accession>
<dbReference type="AlphaFoldDB" id="A0A0A1FBM6"/>
<proteinExistence type="predicted"/>
<sequence length="174" mass="18421">MTMNITIKNSLLAFTMVLLACRLQYGDAKPLHEIASSTGHGEKVGAAVTVELASGSVTSKNAILPVMLRFTTDQPNTPLHVEYRSNAGLSIVTLGSATLVSNQDGVVTDTPNVRATADGVYELNVFVTLGDRTKAVSVPVTVGNARAVRKLSGKAMRTPQGENLTVMPAQEKVR</sequence>
<dbReference type="EMBL" id="CP009962">
    <property type="protein sequence ID" value="AIY41084.1"/>
    <property type="molecule type" value="Genomic_DNA"/>
</dbReference>